<feature type="domain" description="CARD" evidence="25">
    <location>
        <begin position="1"/>
        <end position="91"/>
    </location>
</feature>
<evidence type="ECO:0000256" key="9">
    <source>
        <dbReference type="ARBA" id="ARBA00022807"/>
    </source>
</evidence>
<evidence type="ECO:0000256" key="22">
    <source>
        <dbReference type="RuleBase" id="RU003971"/>
    </source>
</evidence>
<dbReference type="GO" id="GO:0042981">
    <property type="term" value="P:regulation of apoptotic process"/>
    <property type="evidence" value="ECO:0007669"/>
    <property type="project" value="InterPro"/>
</dbReference>
<evidence type="ECO:0000256" key="13">
    <source>
        <dbReference type="ARBA" id="ARBA00050375"/>
    </source>
</evidence>
<dbReference type="PANTHER" id="PTHR47901">
    <property type="entry name" value="CASPASE RECRUITMENT DOMAIN-CONTAINING PROTEIN 18"/>
    <property type="match status" value="1"/>
</dbReference>
<dbReference type="PROSITE" id="PS50208">
    <property type="entry name" value="CASPASE_P20"/>
    <property type="match status" value="1"/>
</dbReference>
<dbReference type="InterPro" id="IPR002138">
    <property type="entry name" value="Pept_C14_p10"/>
</dbReference>
<dbReference type="FunCoup" id="A0A6P6DZK2">
    <property type="interactions" value="105"/>
</dbReference>
<sequence length="382" mass="42733">MADKILKGKRKKFVHSVGTGTLNGLLDELLQKQVLNQEEMQIIKYQCVTIMEKARALVDGIIHKGPQACQICIDVVCEEDYYLARTLGLFSASQEVQDNQLMPMSSGRGGGLKLCTLEMAQNIWRENSAEIYPIMNQLTRTRLALIICNTEFDSLPKRTGAEADIRNMKTLLEGLGYQVIVRENLTALEMATEVKAFAANPQHKTSDSTFLVFMSHGILDGICGKKHSAEENDVLQMSNIFAMLNTSNCSSLKDKPKVIIIQACLVEKKSTECVKDEAGDPSNIFLTPEGLEFDGIMRVHIEKDFIAFCSSTPDDFSLRPPENGSLFITKLTEIMQEYACCCDLQEIFQKVQLALDTSEPMAQTPVKERVTLTKHFYLFPGH</sequence>
<evidence type="ECO:0000256" key="4">
    <source>
        <dbReference type="ARBA" id="ARBA00022475"/>
    </source>
</evidence>
<evidence type="ECO:0000256" key="17">
    <source>
        <dbReference type="ARBA" id="ARBA00078083"/>
    </source>
</evidence>
<name>A0A6P6DZK2_OCTDE</name>
<evidence type="ECO:0000256" key="15">
    <source>
        <dbReference type="ARBA" id="ARBA00066470"/>
    </source>
</evidence>
<protein>
    <recommendedName>
        <fullName evidence="16">Caspase-1</fullName>
        <ecNumber evidence="15">3.4.22.36</ecNumber>
    </recommendedName>
    <alternativeName>
        <fullName evidence="20">Interleukin-1 beta convertase</fullName>
    </alternativeName>
    <alternativeName>
        <fullName evidence="17">Interleukin-1 beta-converting enzyme</fullName>
    </alternativeName>
    <alternativeName>
        <fullName evidence="18 19">p45</fullName>
    </alternativeName>
</protein>
<dbReference type="Gene3D" id="3.40.50.1460">
    <property type="match status" value="1"/>
</dbReference>
<evidence type="ECO:0000256" key="7">
    <source>
        <dbReference type="ARBA" id="ARBA00022703"/>
    </source>
</evidence>
<dbReference type="SMART" id="SM00115">
    <property type="entry name" value="CASc"/>
    <property type="match status" value="1"/>
</dbReference>
<evidence type="ECO:0000313" key="27">
    <source>
        <dbReference type="RefSeq" id="XP_023565347.1"/>
    </source>
</evidence>
<keyword evidence="5" id="KW-0963">Cytoplasm</keyword>
<dbReference type="GO" id="GO:0032731">
    <property type="term" value="P:positive regulation of interleukin-1 beta production"/>
    <property type="evidence" value="ECO:0007669"/>
    <property type="project" value="UniProtKB-ARBA"/>
</dbReference>
<evidence type="ECO:0000256" key="3">
    <source>
        <dbReference type="ARBA" id="ARBA00010134"/>
    </source>
</evidence>
<comment type="similarity">
    <text evidence="3 22">Belongs to the peptidase C14A family.</text>
</comment>
<feature type="domain" description="Caspase family p20" evidence="24">
    <location>
        <begin position="140"/>
        <end position="268"/>
    </location>
</feature>
<evidence type="ECO:0000256" key="6">
    <source>
        <dbReference type="ARBA" id="ARBA00022670"/>
    </source>
</evidence>
<dbReference type="InterPro" id="IPR011600">
    <property type="entry name" value="Pept_C14_caspase"/>
</dbReference>
<dbReference type="InterPro" id="IPR002398">
    <property type="entry name" value="Pept_C14"/>
</dbReference>
<dbReference type="InterPro" id="IPR029030">
    <property type="entry name" value="Caspase-like_dom_sf"/>
</dbReference>
<evidence type="ECO:0000256" key="2">
    <source>
        <dbReference type="ARBA" id="ARBA00004496"/>
    </source>
</evidence>
<dbReference type="GO" id="GO:0089720">
    <property type="term" value="F:caspase binding"/>
    <property type="evidence" value="ECO:0007669"/>
    <property type="project" value="TreeGrafter"/>
</dbReference>
<dbReference type="PRINTS" id="PR00376">
    <property type="entry name" value="IL1BCENZYME"/>
</dbReference>
<dbReference type="Proteomes" id="UP000515203">
    <property type="component" value="Unplaced"/>
</dbReference>
<evidence type="ECO:0000256" key="11">
    <source>
        <dbReference type="ARBA" id="ARBA00023136"/>
    </source>
</evidence>
<evidence type="ECO:0000256" key="1">
    <source>
        <dbReference type="ARBA" id="ARBA00004236"/>
    </source>
</evidence>
<dbReference type="GO" id="GO:0005886">
    <property type="term" value="C:plasma membrane"/>
    <property type="evidence" value="ECO:0007669"/>
    <property type="project" value="UniProtKB-SubCell"/>
</dbReference>
<keyword evidence="4" id="KW-1003">Cell membrane</keyword>
<evidence type="ECO:0000259" key="23">
    <source>
        <dbReference type="PROSITE" id="PS50207"/>
    </source>
</evidence>
<evidence type="ECO:0000256" key="16">
    <source>
        <dbReference type="ARBA" id="ARBA00068181"/>
    </source>
</evidence>
<keyword evidence="9" id="KW-0788">Thiol protease</keyword>
<dbReference type="SUPFAM" id="SSF52129">
    <property type="entry name" value="Caspase-like"/>
    <property type="match status" value="1"/>
</dbReference>
<dbReference type="GO" id="GO:0050727">
    <property type="term" value="P:regulation of inflammatory response"/>
    <property type="evidence" value="ECO:0007669"/>
    <property type="project" value="TreeGrafter"/>
</dbReference>
<dbReference type="CDD" id="cd08325">
    <property type="entry name" value="CARD_CASP1-like"/>
    <property type="match status" value="1"/>
</dbReference>
<dbReference type="EC" id="3.4.22.36" evidence="15"/>
<dbReference type="InterPro" id="IPR015917">
    <property type="entry name" value="Pept_C14A"/>
</dbReference>
<dbReference type="OrthoDB" id="6097640at2759"/>
<organism evidence="26 27">
    <name type="scientific">Octodon degus</name>
    <name type="common">Degu</name>
    <name type="synonym">Sciurus degus</name>
    <dbReference type="NCBI Taxonomy" id="10160"/>
    <lineage>
        <taxon>Eukaryota</taxon>
        <taxon>Metazoa</taxon>
        <taxon>Chordata</taxon>
        <taxon>Craniata</taxon>
        <taxon>Vertebrata</taxon>
        <taxon>Euteleostomi</taxon>
        <taxon>Mammalia</taxon>
        <taxon>Eutheria</taxon>
        <taxon>Euarchontoglires</taxon>
        <taxon>Glires</taxon>
        <taxon>Rodentia</taxon>
        <taxon>Hystricomorpha</taxon>
        <taxon>Octodontidae</taxon>
        <taxon>Octodon</taxon>
    </lineage>
</organism>
<dbReference type="GO" id="GO:0006508">
    <property type="term" value="P:proteolysis"/>
    <property type="evidence" value="ECO:0007669"/>
    <property type="project" value="UniProtKB-KW"/>
</dbReference>
<evidence type="ECO:0000256" key="10">
    <source>
        <dbReference type="ARBA" id="ARBA00022843"/>
    </source>
</evidence>
<dbReference type="FunFam" id="3.40.50.1460:FF:000007">
    <property type="entry name" value="Caspase-1"/>
    <property type="match status" value="1"/>
</dbReference>
<dbReference type="GO" id="GO:0004197">
    <property type="term" value="F:cysteine-type endopeptidase activity"/>
    <property type="evidence" value="ECO:0007669"/>
    <property type="project" value="InterPro"/>
</dbReference>
<keyword evidence="10" id="KW-0832">Ubl conjugation</keyword>
<dbReference type="InterPro" id="IPR001315">
    <property type="entry name" value="CARD"/>
</dbReference>
<evidence type="ECO:0000256" key="19">
    <source>
        <dbReference type="ARBA" id="ARBA00081401"/>
    </source>
</evidence>
<dbReference type="GO" id="GO:0006915">
    <property type="term" value="P:apoptotic process"/>
    <property type="evidence" value="ECO:0007669"/>
    <property type="project" value="UniProtKB-KW"/>
</dbReference>
<evidence type="ECO:0000259" key="24">
    <source>
        <dbReference type="PROSITE" id="PS50208"/>
    </source>
</evidence>
<keyword evidence="8" id="KW-0378">Hydrolase</keyword>
<evidence type="ECO:0000256" key="18">
    <source>
        <dbReference type="ARBA" id="ARBA00080846"/>
    </source>
</evidence>
<keyword evidence="6" id="KW-0645">Protease</keyword>
<proteinExistence type="inferred from homology"/>
<reference evidence="27" key="1">
    <citation type="submission" date="2025-08" db="UniProtKB">
        <authorList>
            <consortium name="RefSeq"/>
        </authorList>
    </citation>
    <scope>IDENTIFICATION</scope>
</reference>
<dbReference type="Pfam" id="PF00619">
    <property type="entry name" value="CARD"/>
    <property type="match status" value="1"/>
</dbReference>
<dbReference type="PIRSF" id="PIRSF038001">
    <property type="entry name" value="Caspase_ICE"/>
    <property type="match status" value="1"/>
</dbReference>
<dbReference type="GO" id="GO:0097169">
    <property type="term" value="C:AIM2 inflammasome complex"/>
    <property type="evidence" value="ECO:0007669"/>
    <property type="project" value="TreeGrafter"/>
</dbReference>
<evidence type="ECO:0000256" key="5">
    <source>
        <dbReference type="ARBA" id="ARBA00022490"/>
    </source>
</evidence>
<dbReference type="CDD" id="cd00032">
    <property type="entry name" value="CASc"/>
    <property type="match status" value="1"/>
</dbReference>
<comment type="subcellular location">
    <subcellularLocation>
        <location evidence="1">Cell membrane</location>
    </subcellularLocation>
    <subcellularLocation>
        <location evidence="2">Cytoplasm</location>
    </subcellularLocation>
</comment>
<dbReference type="SMART" id="SM00114">
    <property type="entry name" value="CARD"/>
    <property type="match status" value="1"/>
</dbReference>
<dbReference type="FunFam" id="1.10.533.10:FF:000031">
    <property type="entry name" value="Caspase 1, isoform CRA_b"/>
    <property type="match status" value="1"/>
</dbReference>
<feature type="active site" evidence="21">
    <location>
        <position position="216"/>
    </location>
</feature>
<dbReference type="PROSITE" id="PS01121">
    <property type="entry name" value="CASPASE_HIS"/>
    <property type="match status" value="1"/>
</dbReference>
<evidence type="ECO:0000256" key="21">
    <source>
        <dbReference type="PIRSR" id="PIRSR038001-1"/>
    </source>
</evidence>
<accession>A0A6P6DZK2</accession>
<feature type="active site" evidence="21">
    <location>
        <position position="264"/>
    </location>
</feature>
<comment type="catalytic activity">
    <reaction evidence="13">
        <text>Strict requirement for an Asp residue at position P1 and has a preferred cleavage sequence of Tyr-Val-Ala-Asp-|-.</text>
        <dbReference type="EC" id="3.4.22.36"/>
    </reaction>
</comment>
<dbReference type="PROSITE" id="PS50207">
    <property type="entry name" value="CASPASE_P10"/>
    <property type="match status" value="1"/>
</dbReference>
<evidence type="ECO:0000256" key="12">
    <source>
        <dbReference type="ARBA" id="ARBA00023145"/>
    </source>
</evidence>
<evidence type="ECO:0000313" key="26">
    <source>
        <dbReference type="Proteomes" id="UP000515203"/>
    </source>
</evidence>
<keyword evidence="26" id="KW-1185">Reference proteome</keyword>
<dbReference type="GO" id="GO:0006954">
    <property type="term" value="P:inflammatory response"/>
    <property type="evidence" value="ECO:0007669"/>
    <property type="project" value="UniProtKB-ARBA"/>
</dbReference>
<dbReference type="InterPro" id="IPR016129">
    <property type="entry name" value="Caspase_his_AS"/>
</dbReference>
<dbReference type="AlphaFoldDB" id="A0A6P6DZK2"/>
<dbReference type="GO" id="GO:0032496">
    <property type="term" value="P:response to lipopolysaccharide"/>
    <property type="evidence" value="ECO:0007669"/>
    <property type="project" value="UniProtKB-ARBA"/>
</dbReference>
<gene>
    <name evidence="27" type="primary">LOC101581086</name>
</gene>
<comment type="subunit">
    <text evidence="14">Heterotetramer that consists of two anti-parallel arranged heterodimers, each one formed by a 20 kDa (Caspase-1 subunit p20) and a 10 kDa (Caspase-1 subunit p10) subunit.</text>
</comment>
<evidence type="ECO:0000259" key="25">
    <source>
        <dbReference type="PROSITE" id="PS50209"/>
    </source>
</evidence>
<dbReference type="GeneID" id="101581086"/>
<dbReference type="PROSITE" id="PS50209">
    <property type="entry name" value="CARD"/>
    <property type="match status" value="1"/>
</dbReference>
<keyword evidence="11" id="KW-0472">Membrane</keyword>
<keyword evidence="7" id="KW-0053">Apoptosis</keyword>
<dbReference type="SUPFAM" id="SSF47986">
    <property type="entry name" value="DEATH domain"/>
    <property type="match status" value="1"/>
</dbReference>
<keyword evidence="12" id="KW-0865">Zymogen</keyword>
<evidence type="ECO:0000256" key="14">
    <source>
        <dbReference type="ARBA" id="ARBA00063591"/>
    </source>
</evidence>
<dbReference type="InterPro" id="IPR011029">
    <property type="entry name" value="DEATH-like_dom_sf"/>
</dbReference>
<evidence type="ECO:0000256" key="20">
    <source>
        <dbReference type="ARBA" id="ARBA00081790"/>
    </source>
</evidence>
<dbReference type="PANTHER" id="PTHR47901:SF3">
    <property type="entry name" value="CASPASE-1"/>
    <property type="match status" value="1"/>
</dbReference>
<dbReference type="InParanoid" id="A0A6P6DZK2"/>
<dbReference type="Pfam" id="PF00656">
    <property type="entry name" value="Peptidase_C14"/>
    <property type="match status" value="1"/>
</dbReference>
<dbReference type="GO" id="GO:0072559">
    <property type="term" value="C:NLRP3 inflammasome complex"/>
    <property type="evidence" value="ECO:0007669"/>
    <property type="project" value="TreeGrafter"/>
</dbReference>
<dbReference type="InterPro" id="IPR001309">
    <property type="entry name" value="Pept_C14_p20"/>
</dbReference>
<evidence type="ECO:0000256" key="8">
    <source>
        <dbReference type="ARBA" id="ARBA00022801"/>
    </source>
</evidence>
<dbReference type="GO" id="GO:0072557">
    <property type="term" value="C:IPAF inflammasome complex"/>
    <property type="evidence" value="ECO:0007669"/>
    <property type="project" value="TreeGrafter"/>
</dbReference>
<dbReference type="Gene3D" id="1.10.533.10">
    <property type="entry name" value="Death Domain, Fas"/>
    <property type="match status" value="1"/>
</dbReference>
<feature type="domain" description="Caspase family p10" evidence="23">
    <location>
        <begin position="295"/>
        <end position="380"/>
    </location>
</feature>
<dbReference type="RefSeq" id="XP_023565347.1">
    <property type="nucleotide sequence ID" value="XM_023709579.1"/>
</dbReference>